<feature type="domain" description="DUF218" evidence="1">
    <location>
        <begin position="34"/>
        <end position="135"/>
    </location>
</feature>
<evidence type="ECO:0000313" key="3">
    <source>
        <dbReference type="Proteomes" id="UP000594873"/>
    </source>
</evidence>
<dbReference type="KEGG" id="sflv:IC614_09490"/>
<dbReference type="InterPro" id="IPR003848">
    <property type="entry name" value="DUF218"/>
</dbReference>
<dbReference type="CDD" id="cd06259">
    <property type="entry name" value="YdcF-like"/>
    <property type="match status" value="1"/>
</dbReference>
<evidence type="ECO:0000259" key="1">
    <source>
        <dbReference type="Pfam" id="PF02698"/>
    </source>
</evidence>
<dbReference type="AlphaFoldDB" id="A0A7T2GIM7"/>
<dbReference type="EMBL" id="CP065592">
    <property type="protein sequence ID" value="QPQ54560.1"/>
    <property type="molecule type" value="Genomic_DNA"/>
</dbReference>
<accession>A0A7T2GIM7</accession>
<proteinExistence type="predicted"/>
<evidence type="ECO:0000313" key="2">
    <source>
        <dbReference type="EMBL" id="QPQ54560.1"/>
    </source>
</evidence>
<protein>
    <submittedName>
        <fullName evidence="2">YdcF family protein</fullName>
    </submittedName>
</protein>
<sequence length="176" mass="19660">MISRLLSFLLLLYLLGYAAFVVLLPKPADMQRTDGIVVLTGGPGRVARGLDLMANKKADRMLISGVERSVRPQELAAEYDADIALFECCIDLGRESIDTRSNATETARWLKRNGVKTVRLVTNDWHMPRAGLEFSLDIPEDVEILSDAVPGKASFRQLFKEYNKYLLRYAAVLVGI</sequence>
<keyword evidence="3" id="KW-1185">Reference proteome</keyword>
<dbReference type="RefSeq" id="WP_200971086.1">
    <property type="nucleotide sequence ID" value="NZ_CP065592.1"/>
</dbReference>
<organism evidence="2 3">
    <name type="scientific">Allosphingosinicella flava</name>
    <dbReference type="NCBI Taxonomy" id="2771430"/>
    <lineage>
        <taxon>Bacteria</taxon>
        <taxon>Pseudomonadati</taxon>
        <taxon>Pseudomonadota</taxon>
        <taxon>Alphaproteobacteria</taxon>
        <taxon>Sphingomonadales</taxon>
        <taxon>Sphingomonadaceae</taxon>
        <taxon>Allosphingosinicella</taxon>
    </lineage>
</organism>
<name>A0A7T2GIM7_9SPHN</name>
<reference evidence="2 3" key="1">
    <citation type="submission" date="2020-11" db="EMBL/GenBank/DDBJ databases">
        <title>Genome seq and assembly of Sphingosinicella sp.</title>
        <authorList>
            <person name="Chhetri G."/>
        </authorList>
    </citation>
    <scope>NUCLEOTIDE SEQUENCE [LARGE SCALE GENOMIC DNA]</scope>
    <source>
        <strain evidence="2 3">UDD2</strain>
    </source>
</reference>
<gene>
    <name evidence="2" type="ORF">IC614_09490</name>
</gene>
<dbReference type="Pfam" id="PF02698">
    <property type="entry name" value="DUF218"/>
    <property type="match status" value="1"/>
</dbReference>
<dbReference type="Proteomes" id="UP000594873">
    <property type="component" value="Chromosome"/>
</dbReference>